<dbReference type="Proteomes" id="UP001296104">
    <property type="component" value="Unassembled WGS sequence"/>
</dbReference>
<dbReference type="AlphaFoldDB" id="A0AAI8Z740"/>
<reference evidence="2" key="1">
    <citation type="submission" date="2023-11" db="EMBL/GenBank/DDBJ databases">
        <authorList>
            <person name="Alioto T."/>
            <person name="Alioto T."/>
            <person name="Gomez Garrido J."/>
        </authorList>
    </citation>
    <scope>NUCLEOTIDE SEQUENCE</scope>
</reference>
<keyword evidence="3" id="KW-1185">Reference proteome</keyword>
<organism evidence="2 3">
    <name type="scientific">Lecanosticta acicola</name>
    <dbReference type="NCBI Taxonomy" id="111012"/>
    <lineage>
        <taxon>Eukaryota</taxon>
        <taxon>Fungi</taxon>
        <taxon>Dikarya</taxon>
        <taxon>Ascomycota</taxon>
        <taxon>Pezizomycotina</taxon>
        <taxon>Dothideomycetes</taxon>
        <taxon>Dothideomycetidae</taxon>
        <taxon>Mycosphaerellales</taxon>
        <taxon>Mycosphaerellaceae</taxon>
        <taxon>Lecanosticta</taxon>
    </lineage>
</organism>
<dbReference type="Pfam" id="PF11885">
    <property type="entry name" value="DUF3405"/>
    <property type="match status" value="1"/>
</dbReference>
<dbReference type="PANTHER" id="PTHR36205:SF3">
    <property type="entry name" value="MAJOR FACILITATOR SUPERFAMILY TRANSPORTER"/>
    <property type="match status" value="1"/>
</dbReference>
<evidence type="ECO:0008006" key="4">
    <source>
        <dbReference type="Google" id="ProtNLM"/>
    </source>
</evidence>
<name>A0AAI8Z740_9PEZI</name>
<dbReference type="InterPro" id="IPR021822">
    <property type="entry name" value="DUF3405"/>
</dbReference>
<comment type="caution">
    <text evidence="2">The sequence shown here is derived from an EMBL/GenBank/DDBJ whole genome shotgun (WGS) entry which is preliminary data.</text>
</comment>
<feature type="region of interest" description="Disordered" evidence="1">
    <location>
        <begin position="476"/>
        <end position="496"/>
    </location>
</feature>
<sequence length="710" mass="82361">MRASFRMRDLLNPQRLFQRARYSYQQIPTSLSVENLNGALQSLTSQNGAAWPAGRRRCGIGKISTTKSIILALVTLLLIAAFGRQGHQKIQEWRDSRSDLPYHWQHYHRLNGYYYGIKALVPYSQWQPENGYNQSIPISQQENVKLPINEEGPPVDPVKFDPYPVDSTRQKCYLHATEEGEVPDVYAYPGIPQYMTEPFYGDYKALGMDDGMCFERFGRYAAYGYGYNETMGGMGPGILTEQAGAEKIYEKTGFVDYSNVDWGTAQQRCYEKNQARLSGAHPLTGNRKISRQAYILRTWTGFDYQPHHIYAIRAMITELNLKSGGEYDVHFLVHVKDDSVPIWADADVYRRVLEENVPREFWNMATLWSESQMVMYYPDPFPGNFANMAGSKLHGVYRSAHLPLQWFAQEHPEYDHYWNWEMDIRFTGHYYDYYTKIDEWARQQPRKGLWERSKRFYIPAYHGDWANFTKFVEQEIETRDRPENNPELSGPSPVWGPVKDFPNAGMLDSPEGTSPPTSYEEDNYEWGVGEDADFLSFNPIFDPALTNWVFSWDISGYNTDMPPPPRRAAIITVARLSKRLLDMMHKEVFAAKHTMFPEMWPPTVAYHHGLKAAYVPHPVYFDRDWDLSHMNQVYNYPENQWDSPFGWGEHNMLGSSFYYNSGFSGALWRRWLGMGENSEGGRVWEEVGSGRMCLRPIVHHPIKHENGPVD</sequence>
<accession>A0AAI8Z740</accession>
<dbReference type="EMBL" id="CAVMBE010000091">
    <property type="protein sequence ID" value="CAK4033688.1"/>
    <property type="molecule type" value="Genomic_DNA"/>
</dbReference>
<evidence type="ECO:0000313" key="3">
    <source>
        <dbReference type="Proteomes" id="UP001296104"/>
    </source>
</evidence>
<evidence type="ECO:0000256" key="1">
    <source>
        <dbReference type="SAM" id="MobiDB-lite"/>
    </source>
</evidence>
<proteinExistence type="predicted"/>
<gene>
    <name evidence="2" type="ORF">LECACI_7A008846</name>
</gene>
<dbReference type="PANTHER" id="PTHR36205">
    <property type="entry name" value="CHROMOSOME 19, WHOLE GENOME SHOTGUN SEQUENCE"/>
    <property type="match status" value="1"/>
</dbReference>
<evidence type="ECO:0000313" key="2">
    <source>
        <dbReference type="EMBL" id="CAK4033688.1"/>
    </source>
</evidence>
<protein>
    <recommendedName>
        <fullName evidence="4">Major facilitator superfamily transporter</fullName>
    </recommendedName>
</protein>